<feature type="coiled-coil region" evidence="2">
    <location>
        <begin position="632"/>
        <end position="659"/>
    </location>
</feature>
<reference evidence="5" key="2">
    <citation type="journal article" date="2022" name="Microbiol. Resour. Announc.">
        <title>Metagenome Sequencing to Explore Phylogenomics of Terrestrial Cyanobacteria.</title>
        <authorList>
            <person name="Ward R.D."/>
            <person name="Stajich J.E."/>
            <person name="Johansen J.R."/>
            <person name="Huntemann M."/>
            <person name="Clum A."/>
            <person name="Foster B."/>
            <person name="Foster B."/>
            <person name="Roux S."/>
            <person name="Palaniappan K."/>
            <person name="Varghese N."/>
            <person name="Mukherjee S."/>
            <person name="Reddy T.B.K."/>
            <person name="Daum C."/>
            <person name="Copeland A."/>
            <person name="Chen I.A."/>
            <person name="Ivanova N.N."/>
            <person name="Kyrpides N.C."/>
            <person name="Shapiro N."/>
            <person name="Eloe-Fadrosh E.A."/>
            <person name="Pietrasiak N."/>
        </authorList>
    </citation>
    <scope>NUCLEOTIDE SEQUENCE</scope>
    <source>
        <strain evidence="5">GSE-NOS-MK-12-04C</strain>
    </source>
</reference>
<dbReference type="SUPFAM" id="SSF53067">
    <property type="entry name" value="Actin-like ATPase domain"/>
    <property type="match status" value="1"/>
</dbReference>
<evidence type="ECO:0000256" key="2">
    <source>
        <dbReference type="SAM" id="Coils"/>
    </source>
</evidence>
<dbReference type="PANTHER" id="PTHR34847">
    <property type="entry name" value="NODULATION PROTEIN U"/>
    <property type="match status" value="1"/>
</dbReference>
<dbReference type="Gene3D" id="3.90.870.20">
    <property type="entry name" value="Carbamoyltransferase, C-terminal domain"/>
    <property type="match status" value="1"/>
</dbReference>
<sequence>MLVLGLSGFFSEIERDFIPNLPSWYYHDSAAVLMENGKIIAAAEEERLNRIKHTNKFCVQSIRYCLEQHQVNISDVDYIGFYFAENFIDYSLNLEYIKAKNIPLKYARELIISLLAKEFGYQFPPEKLIFTSHHQAHAYSTYFHSGFSEALVVVMDGRGESESITIFNGQQKQLKTLKKYPVEISLGDFYQAGTELLGYSLFDEYKVMGLAPYGNPERFRSYFQSLYNLLPNGWYELNPWGVHTLFLKERFFPRRKEEDFNQTHKDFAASLQETLETITKHILTHWQKITGHTKLCMAGGVAHNCSLNGKVLYSGLFDKIFVHPASHDAGAAIGAAMMVDQKYNHQFAPLPLVNVYWGSDVGSNDDVEFILKQWSGFVDFLLMENTPVEVAKLIATGSVIGWLQGKTEFGPRALGNRSILADPRVSENKTRINAMVKKREGYRPFAPSVIVEAADEIFELPQQASSFGYMTFAIKVKEDKRQFLGAITHIDGTSRIQTVTKTSNSKFWNLINEFGKMTQVPVLLNTSFNNNVEPVVNSCLEAITCFLTTNLNYLVINDFLITKLSVSWKDYYQKMILSLVTSAQLKEVSMFNCQEQNLSAHEVYFSYTGGKSLLIMPETYNVLKKSDNRLTVEQIANSLEISENKLEDLTQELIKLWENRLINFRPLQKDSNRRITKQ</sequence>
<comment type="caution">
    <text evidence="5">The sequence shown here is derived from an EMBL/GenBank/DDBJ whole genome shotgun (WGS) entry which is preliminary data.</text>
</comment>
<dbReference type="InterPro" id="IPR031730">
    <property type="entry name" value="Carbam_trans_C"/>
</dbReference>
<accession>A0A951QSW5</accession>
<gene>
    <name evidence="5" type="ORF">KME60_30040</name>
</gene>
<organism evidence="5 6">
    <name type="scientific">Cyanomargarita calcarea GSE-NOS-MK-12-04C</name>
    <dbReference type="NCBI Taxonomy" id="2839659"/>
    <lineage>
        <taxon>Bacteria</taxon>
        <taxon>Bacillati</taxon>
        <taxon>Cyanobacteriota</taxon>
        <taxon>Cyanophyceae</taxon>
        <taxon>Nostocales</taxon>
        <taxon>Cyanomargaritaceae</taxon>
        <taxon>Cyanomargarita</taxon>
    </lineage>
</organism>
<dbReference type="InterPro" id="IPR051338">
    <property type="entry name" value="NodU/CmcH_Carbamoyltrnsfr"/>
</dbReference>
<evidence type="ECO:0000259" key="4">
    <source>
        <dbReference type="Pfam" id="PF16861"/>
    </source>
</evidence>
<reference evidence="5" key="1">
    <citation type="submission" date="2021-05" db="EMBL/GenBank/DDBJ databases">
        <authorList>
            <person name="Pietrasiak N."/>
            <person name="Ward R."/>
            <person name="Stajich J.E."/>
            <person name="Kurbessoian T."/>
        </authorList>
    </citation>
    <scope>NUCLEOTIDE SEQUENCE</scope>
    <source>
        <strain evidence="5">GSE-NOS-MK-12-04C</strain>
    </source>
</reference>
<dbReference type="InterPro" id="IPR038152">
    <property type="entry name" value="Carbam_trans_C_sf"/>
</dbReference>
<dbReference type="EMBL" id="JAHHGZ010000048">
    <property type="protein sequence ID" value="MBW4671554.1"/>
    <property type="molecule type" value="Genomic_DNA"/>
</dbReference>
<dbReference type="PANTHER" id="PTHR34847:SF1">
    <property type="entry name" value="NODULATION PROTEIN U"/>
    <property type="match status" value="1"/>
</dbReference>
<evidence type="ECO:0000259" key="3">
    <source>
        <dbReference type="Pfam" id="PF02543"/>
    </source>
</evidence>
<feature type="domain" description="Carbamoyltransferase" evidence="3">
    <location>
        <begin position="24"/>
        <end position="337"/>
    </location>
</feature>
<evidence type="ECO:0000313" key="5">
    <source>
        <dbReference type="EMBL" id="MBW4671554.1"/>
    </source>
</evidence>
<dbReference type="Pfam" id="PF02543">
    <property type="entry name" value="Carbam_trans_N"/>
    <property type="match status" value="1"/>
</dbReference>
<dbReference type="GO" id="GO:0003824">
    <property type="term" value="F:catalytic activity"/>
    <property type="evidence" value="ECO:0007669"/>
    <property type="project" value="InterPro"/>
</dbReference>
<name>A0A951QSW5_9CYAN</name>
<feature type="domain" description="Carbamoyltransferase C-terminal" evidence="4">
    <location>
        <begin position="391"/>
        <end position="563"/>
    </location>
</feature>
<dbReference type="Gene3D" id="3.30.420.40">
    <property type="match status" value="2"/>
</dbReference>
<dbReference type="CDD" id="cd24099">
    <property type="entry name" value="ASKHA_NBD_NovN-like_N"/>
    <property type="match status" value="1"/>
</dbReference>
<dbReference type="Pfam" id="PF16861">
    <property type="entry name" value="Carbam_trans_C"/>
    <property type="match status" value="1"/>
</dbReference>
<dbReference type="Proteomes" id="UP000729701">
    <property type="component" value="Unassembled WGS sequence"/>
</dbReference>
<dbReference type="InterPro" id="IPR003696">
    <property type="entry name" value="Carbtransf_dom"/>
</dbReference>
<proteinExistence type="inferred from homology"/>
<protein>
    <submittedName>
        <fullName evidence="5">Nodulation protein</fullName>
    </submittedName>
</protein>
<dbReference type="InterPro" id="IPR043129">
    <property type="entry name" value="ATPase_NBD"/>
</dbReference>
<evidence type="ECO:0000256" key="1">
    <source>
        <dbReference type="ARBA" id="ARBA00006129"/>
    </source>
</evidence>
<evidence type="ECO:0000313" key="6">
    <source>
        <dbReference type="Proteomes" id="UP000729701"/>
    </source>
</evidence>
<comment type="similarity">
    <text evidence="1">Belongs to the NodU/CmcH family.</text>
</comment>
<dbReference type="AlphaFoldDB" id="A0A951QSW5"/>
<keyword evidence="2" id="KW-0175">Coiled coil</keyword>